<dbReference type="InterPro" id="IPR001173">
    <property type="entry name" value="Glyco_trans_2-like"/>
</dbReference>
<organism evidence="2 3">
    <name type="scientific">Humitalea rosea</name>
    <dbReference type="NCBI Taxonomy" id="990373"/>
    <lineage>
        <taxon>Bacteria</taxon>
        <taxon>Pseudomonadati</taxon>
        <taxon>Pseudomonadota</taxon>
        <taxon>Alphaproteobacteria</taxon>
        <taxon>Acetobacterales</taxon>
        <taxon>Roseomonadaceae</taxon>
        <taxon>Humitalea</taxon>
    </lineage>
</organism>
<dbReference type="Proteomes" id="UP000249688">
    <property type="component" value="Unassembled WGS sequence"/>
</dbReference>
<dbReference type="SUPFAM" id="SSF53448">
    <property type="entry name" value="Nucleotide-diphospho-sugar transferases"/>
    <property type="match status" value="1"/>
</dbReference>
<accession>A0A2W7IWK1</accession>
<dbReference type="Pfam" id="PF00535">
    <property type="entry name" value="Glycos_transf_2"/>
    <property type="match status" value="1"/>
</dbReference>
<dbReference type="OrthoDB" id="9783791at2"/>
<protein>
    <submittedName>
        <fullName evidence="2">GT2 family glycosyltransferase</fullName>
    </submittedName>
</protein>
<dbReference type="PANTHER" id="PTHR43179">
    <property type="entry name" value="RHAMNOSYLTRANSFERASE WBBL"/>
    <property type="match status" value="1"/>
</dbReference>
<proteinExistence type="predicted"/>
<dbReference type="InterPro" id="IPR029044">
    <property type="entry name" value="Nucleotide-diphossugar_trans"/>
</dbReference>
<dbReference type="EMBL" id="QKYU01000001">
    <property type="protein sequence ID" value="PZW51128.1"/>
    <property type="molecule type" value="Genomic_DNA"/>
</dbReference>
<dbReference type="Gene3D" id="3.90.550.10">
    <property type="entry name" value="Spore Coat Polysaccharide Biosynthesis Protein SpsA, Chain A"/>
    <property type="match status" value="1"/>
</dbReference>
<dbReference type="GO" id="GO:0016740">
    <property type="term" value="F:transferase activity"/>
    <property type="evidence" value="ECO:0007669"/>
    <property type="project" value="UniProtKB-KW"/>
</dbReference>
<reference evidence="2 3" key="1">
    <citation type="submission" date="2018-06" db="EMBL/GenBank/DDBJ databases">
        <title>Genomic Encyclopedia of Archaeal and Bacterial Type Strains, Phase II (KMG-II): from individual species to whole genera.</title>
        <authorList>
            <person name="Goeker M."/>
        </authorList>
    </citation>
    <scope>NUCLEOTIDE SEQUENCE [LARGE SCALE GENOMIC DNA]</scope>
    <source>
        <strain evidence="2 3">DSM 24525</strain>
    </source>
</reference>
<comment type="caution">
    <text evidence="2">The sequence shown here is derived from an EMBL/GenBank/DDBJ whole genome shotgun (WGS) entry which is preliminary data.</text>
</comment>
<dbReference type="CDD" id="cd04186">
    <property type="entry name" value="GT_2_like_c"/>
    <property type="match status" value="1"/>
</dbReference>
<evidence type="ECO:0000313" key="2">
    <source>
        <dbReference type="EMBL" id="PZW51128.1"/>
    </source>
</evidence>
<dbReference type="AlphaFoldDB" id="A0A2W7IWK1"/>
<dbReference type="RefSeq" id="WP_158537059.1">
    <property type="nucleotide sequence ID" value="NZ_QKYU01000001.1"/>
</dbReference>
<evidence type="ECO:0000259" key="1">
    <source>
        <dbReference type="Pfam" id="PF00535"/>
    </source>
</evidence>
<gene>
    <name evidence="2" type="ORF">C8P66_101348</name>
</gene>
<keyword evidence="2" id="KW-0808">Transferase</keyword>
<keyword evidence="3" id="KW-1185">Reference proteome</keyword>
<name>A0A2W7IWK1_9PROT</name>
<feature type="domain" description="Glycosyltransferase 2-like" evidence="1">
    <location>
        <begin position="11"/>
        <end position="128"/>
    </location>
</feature>
<dbReference type="PANTHER" id="PTHR43179:SF7">
    <property type="entry name" value="RHAMNOSYLTRANSFERASE WBBL"/>
    <property type="match status" value="1"/>
</dbReference>
<sequence length="297" mass="31525">MPNAAGDRVTALVVTYNSVGVIAGCLDSLAGCGRIIVIDNASGDGTPALIATRCPRVEILANPCNQGFGRAHNRGYGSAATEFVLFMNPDARLRHGALAALVETADRHPDAALIAPRIENDGGDPVVSHDVELWRRSGLPRGGPALPEGEICAEFLSGAVLLLRRSALGAALPFDPAIFLFYEDDDLCLRLRRLGWSLVQTPAAIASHTGGGASAPCPRVTSVKSWHIAWSRLYFEAKHRGARSAWRFGRVQALRFAAKALAHGVTLNRAKALRDRARLRGTLAYLAGRGAAPPAEG</sequence>
<evidence type="ECO:0000313" key="3">
    <source>
        <dbReference type="Proteomes" id="UP000249688"/>
    </source>
</evidence>